<dbReference type="Pfam" id="PF14196">
    <property type="entry name" value="ATC_hydrolase"/>
    <property type="match status" value="1"/>
</dbReference>
<dbReference type="EMBL" id="CP155571">
    <property type="protein sequence ID" value="XFO73840.1"/>
    <property type="molecule type" value="Genomic_DNA"/>
</dbReference>
<dbReference type="Proteomes" id="UP000216052">
    <property type="component" value="Chromosome"/>
</dbReference>
<gene>
    <name evidence="1" type="ORF">SPACI_039470</name>
</gene>
<organism evidence="1 2">
    <name type="scientific">Sporomusa acidovorans (strain ATCC 49682 / DSM 3132 / Mol)</name>
    <dbReference type="NCBI Taxonomy" id="1123286"/>
    <lineage>
        <taxon>Bacteria</taxon>
        <taxon>Bacillati</taxon>
        <taxon>Bacillota</taxon>
        <taxon>Negativicutes</taxon>
        <taxon>Selenomonadales</taxon>
        <taxon>Sporomusaceae</taxon>
        <taxon>Sporomusa</taxon>
    </lineage>
</organism>
<accession>A0ABZ3J6Y7</accession>
<dbReference type="InterPro" id="IPR026002">
    <property type="entry name" value="ATC_hydrolase-like"/>
</dbReference>
<protein>
    <recommendedName>
        <fullName evidence="3">L-2-amino-thiazoline-4-carboxylic acid hydrolase</fullName>
    </recommendedName>
</protein>
<name>A0ABZ3J6Y7_SPOA4</name>
<proteinExistence type="predicted"/>
<reference evidence="1" key="1">
    <citation type="submission" date="2024-05" db="EMBL/GenBank/DDBJ databases">
        <title>Isolation and characterization of Sporomusa carbonis sp. nov., a carboxydotrophic hydrogenogen in the genus of Sporomusa isolated from a charcoal burning pile.</title>
        <authorList>
            <person name="Boeer T."/>
            <person name="Rosenbaum F."/>
            <person name="Eysell L."/>
            <person name="Mueller V."/>
            <person name="Daniel R."/>
            <person name="Poehlein A."/>
        </authorList>
    </citation>
    <scope>NUCLEOTIDE SEQUENCE [LARGE SCALE GENOMIC DNA]</scope>
    <source>
        <strain evidence="1">DSM 3132</strain>
    </source>
</reference>
<evidence type="ECO:0000313" key="1">
    <source>
        <dbReference type="EMBL" id="XFO73840.1"/>
    </source>
</evidence>
<dbReference type="RefSeq" id="WP_093794134.1">
    <property type="nucleotide sequence ID" value="NZ_CP155571.1"/>
</dbReference>
<evidence type="ECO:0008006" key="3">
    <source>
        <dbReference type="Google" id="ProtNLM"/>
    </source>
</evidence>
<keyword evidence="2" id="KW-1185">Reference proteome</keyword>
<evidence type="ECO:0000313" key="2">
    <source>
        <dbReference type="Proteomes" id="UP000216052"/>
    </source>
</evidence>
<sequence length="181" mass="20959">MAEMVTLEDAKEQVRRVCVRLAYLHLSFAKTLINELGEEKGRELILKSIKDYGIRIGEEVKNAATSRCLDNTPDNYKEDLPLYGMHDGIETVEVDGEKRMRAYGCVMGKVWNQLGEGKLGRYYCLVDPAKYMAFNPNYKLMHTKVLPDGDEYCELVLRQTNEREKEDFSSSNKDWLYIDQK</sequence>